<comment type="similarity">
    <text evidence="2 6">Belongs to the CTL (choline transporter-like) family.</text>
</comment>
<evidence type="ECO:0000256" key="2">
    <source>
        <dbReference type="ARBA" id="ARBA00007168"/>
    </source>
</evidence>
<keyword evidence="5 6" id="KW-0472">Membrane</keyword>
<evidence type="ECO:0000313" key="9">
    <source>
        <dbReference type="Proteomes" id="UP000515908"/>
    </source>
</evidence>
<feature type="transmembrane region" description="Helical" evidence="6">
    <location>
        <begin position="523"/>
        <end position="542"/>
    </location>
</feature>
<evidence type="ECO:0000313" key="8">
    <source>
        <dbReference type="EMBL" id="CAD2220314.1"/>
    </source>
</evidence>
<evidence type="ECO:0000256" key="3">
    <source>
        <dbReference type="ARBA" id="ARBA00022692"/>
    </source>
</evidence>
<name>A0A7G2CMZ1_9TRYP</name>
<reference evidence="8 9" key="1">
    <citation type="submission" date="2020-08" db="EMBL/GenBank/DDBJ databases">
        <authorList>
            <person name="Newling K."/>
            <person name="Davey J."/>
            <person name="Forrester S."/>
        </authorList>
    </citation>
    <scope>NUCLEOTIDE SEQUENCE [LARGE SCALE GENOMIC DNA]</scope>
    <source>
        <strain evidence="9">Crithidia deanei Carvalho (ATCC PRA-265)</strain>
    </source>
</reference>
<feature type="compositionally biased region" description="Polar residues" evidence="7">
    <location>
        <begin position="61"/>
        <end position="71"/>
    </location>
</feature>
<dbReference type="AlphaFoldDB" id="A0A7G2CMZ1"/>
<keyword evidence="3 6" id="KW-0812">Transmembrane</keyword>
<feature type="compositionally biased region" description="Polar residues" evidence="7">
    <location>
        <begin position="112"/>
        <end position="123"/>
    </location>
</feature>
<dbReference type="Proteomes" id="UP000515908">
    <property type="component" value="Chromosome 17"/>
</dbReference>
<accession>A0A7G2CMZ1</accession>
<dbReference type="GO" id="GO:0005886">
    <property type="term" value="C:plasma membrane"/>
    <property type="evidence" value="ECO:0007669"/>
    <property type="project" value="UniProtKB-SubCell"/>
</dbReference>
<dbReference type="PANTHER" id="PTHR12385">
    <property type="entry name" value="CHOLINE TRANSPORTER-LIKE (SLC FAMILY 44)"/>
    <property type="match status" value="1"/>
</dbReference>
<feature type="compositionally biased region" description="Basic and acidic residues" evidence="7">
    <location>
        <begin position="15"/>
        <end position="29"/>
    </location>
</feature>
<evidence type="ECO:0000256" key="5">
    <source>
        <dbReference type="ARBA" id="ARBA00023136"/>
    </source>
</evidence>
<comment type="subcellular location">
    <subcellularLocation>
        <location evidence="6">Cell membrane</location>
        <topology evidence="6">Multi-pass membrane protein</topology>
    </subcellularLocation>
    <subcellularLocation>
        <location evidence="1">Membrane</location>
        <topology evidence="1">Multi-pass membrane protein</topology>
    </subcellularLocation>
</comment>
<feature type="transmembrane region" description="Helical" evidence="6">
    <location>
        <begin position="352"/>
        <end position="385"/>
    </location>
</feature>
<dbReference type="PANTHER" id="PTHR12385:SF4">
    <property type="entry name" value="PROTEIN PNS1"/>
    <property type="match status" value="1"/>
</dbReference>
<dbReference type="InterPro" id="IPR007603">
    <property type="entry name" value="Choline_transptr-like"/>
</dbReference>
<dbReference type="VEuPathDB" id="TriTrypDB:ADEAN_000782900"/>
<evidence type="ECO:0000256" key="1">
    <source>
        <dbReference type="ARBA" id="ARBA00004141"/>
    </source>
</evidence>
<evidence type="ECO:0000256" key="4">
    <source>
        <dbReference type="ARBA" id="ARBA00022989"/>
    </source>
</evidence>
<evidence type="ECO:0000256" key="6">
    <source>
        <dbReference type="RuleBase" id="RU368066"/>
    </source>
</evidence>
<proteinExistence type="inferred from homology"/>
<sequence length="587" mass="64585">MENKRRPFATTELENSNRNEQPKRAHQENTDSTTAHSDPLSVSLGSEAHLMHRAQAEMEKTSPSSNESNPKVQVDSIHPAREDHPRRESPSKRFLPSSNSTADRMRFASLSELETSTQASSTHRLPRSDEANDSEDKFARFQSQGYKDWWATVLFLVTVACTIVGGLSNLMRYKRKYIYEDVTLPNGTIVSEGDGVAAFAHGLTFAHLFISTVGATFISIVASVIVGTFLYHFPTQSLISCAVVATIEFIAAAVICFTMFDAAGMVLGVLLMLVSLLPVVWMYMGRSWLKLSVSFLKIGLQITRDTVQFFAILDTLLLVVFLLYVTLLWVPLVFPVVDRLAIGEESKLDYLWLPLTILMILWVGEIIPNAMIVASCGLASLWYYAEGTPIPREKQMECFKKTMTTSFGSVCLGSILEWFAQTLYTLAARGSGDSPLSGFCGPVLSCLESLVTYFNHYAWVSVAIDGGGYTQSAKYTWSKVQGCLLAPFFNQDCLVGPALAFISAGNAVLIGVYTCWRSSSESLGWLTAWFVMVSHFIALAPVKSSVTTLFVCYAEYPDSVQSSAPGAGNRTTPSSIDGVVTNIHIYT</sequence>
<feature type="transmembrane region" description="Helical" evidence="6">
    <location>
        <begin position="406"/>
        <end position="427"/>
    </location>
</feature>
<gene>
    <name evidence="8" type="ORF">ADEAN_000782900</name>
</gene>
<dbReference type="EMBL" id="LR877161">
    <property type="protein sequence ID" value="CAD2220314.1"/>
    <property type="molecule type" value="Genomic_DNA"/>
</dbReference>
<organism evidence="8 9">
    <name type="scientific">Angomonas deanei</name>
    <dbReference type="NCBI Taxonomy" id="59799"/>
    <lineage>
        <taxon>Eukaryota</taxon>
        <taxon>Discoba</taxon>
        <taxon>Euglenozoa</taxon>
        <taxon>Kinetoplastea</taxon>
        <taxon>Metakinetoplastina</taxon>
        <taxon>Trypanosomatida</taxon>
        <taxon>Trypanosomatidae</taxon>
        <taxon>Strigomonadinae</taxon>
        <taxon>Angomonas</taxon>
    </lineage>
</organism>
<keyword evidence="4 6" id="KW-1133">Transmembrane helix</keyword>
<feature type="transmembrane region" description="Helical" evidence="6">
    <location>
        <begin position="208"/>
        <end position="231"/>
    </location>
</feature>
<dbReference type="GO" id="GO:0022857">
    <property type="term" value="F:transmembrane transporter activity"/>
    <property type="evidence" value="ECO:0007669"/>
    <property type="project" value="UniProtKB-UniRule"/>
</dbReference>
<feature type="compositionally biased region" description="Basic and acidic residues" evidence="7">
    <location>
        <begin position="78"/>
        <end position="91"/>
    </location>
</feature>
<keyword evidence="9" id="KW-1185">Reference proteome</keyword>
<feature type="transmembrane region" description="Helical" evidence="6">
    <location>
        <begin position="494"/>
        <end position="516"/>
    </location>
</feature>
<feature type="transmembrane region" description="Helical" evidence="6">
    <location>
        <begin position="306"/>
        <end position="332"/>
    </location>
</feature>
<feature type="transmembrane region" description="Helical" evidence="6">
    <location>
        <begin position="149"/>
        <end position="167"/>
    </location>
</feature>
<protein>
    <recommendedName>
        <fullName evidence="6">Choline transporter-like protein</fullName>
    </recommendedName>
</protein>
<feature type="transmembrane region" description="Helical" evidence="6">
    <location>
        <begin position="238"/>
        <end position="260"/>
    </location>
</feature>
<comment type="function">
    <text evidence="6">Choline transporter.</text>
</comment>
<evidence type="ECO:0000256" key="7">
    <source>
        <dbReference type="SAM" id="MobiDB-lite"/>
    </source>
</evidence>
<feature type="transmembrane region" description="Helical" evidence="6">
    <location>
        <begin position="266"/>
        <end position="285"/>
    </location>
</feature>
<feature type="region of interest" description="Disordered" evidence="7">
    <location>
        <begin position="1"/>
        <end position="134"/>
    </location>
</feature>
<dbReference type="Pfam" id="PF04515">
    <property type="entry name" value="Choline_transpo"/>
    <property type="match status" value="1"/>
</dbReference>